<name>A0A7W8Z8L6_9ACTN</name>
<gene>
    <name evidence="1" type="ORF">BJ981_005201</name>
</gene>
<protein>
    <submittedName>
        <fullName evidence="1">Uncharacterized protein</fullName>
    </submittedName>
</protein>
<accession>A0A7W8Z8L6</accession>
<dbReference type="EMBL" id="JACHBR010000001">
    <property type="protein sequence ID" value="MBB5629502.1"/>
    <property type="molecule type" value="Genomic_DNA"/>
</dbReference>
<proteinExistence type="predicted"/>
<dbReference type="Proteomes" id="UP000588112">
    <property type="component" value="Unassembled WGS sequence"/>
</dbReference>
<comment type="caution">
    <text evidence="1">The sequence shown here is derived from an EMBL/GenBank/DDBJ whole genome shotgun (WGS) entry which is preliminary data.</text>
</comment>
<keyword evidence="2" id="KW-1185">Reference proteome</keyword>
<organism evidence="1 2">
    <name type="scientific">Sphaerisporangium krabiense</name>
    <dbReference type="NCBI Taxonomy" id="763782"/>
    <lineage>
        <taxon>Bacteria</taxon>
        <taxon>Bacillati</taxon>
        <taxon>Actinomycetota</taxon>
        <taxon>Actinomycetes</taxon>
        <taxon>Streptosporangiales</taxon>
        <taxon>Streptosporangiaceae</taxon>
        <taxon>Sphaerisporangium</taxon>
    </lineage>
</organism>
<sequence length="85" mass="9311">MATYQVQVTETYRPSATYPHDTTRSVTAVKSGPCLAPVLVHLARRHRRIACGGRLPSERQCPACASVIVITHTEKITAHEGSNVR</sequence>
<evidence type="ECO:0000313" key="2">
    <source>
        <dbReference type="Proteomes" id="UP000588112"/>
    </source>
</evidence>
<dbReference type="AlphaFoldDB" id="A0A7W8Z8L6"/>
<reference evidence="1 2" key="1">
    <citation type="submission" date="2020-08" db="EMBL/GenBank/DDBJ databases">
        <title>Sequencing the genomes of 1000 actinobacteria strains.</title>
        <authorList>
            <person name="Klenk H.-P."/>
        </authorList>
    </citation>
    <scope>NUCLEOTIDE SEQUENCE [LARGE SCALE GENOMIC DNA]</scope>
    <source>
        <strain evidence="1 2">DSM 45790</strain>
    </source>
</reference>
<evidence type="ECO:0000313" key="1">
    <source>
        <dbReference type="EMBL" id="MBB5629502.1"/>
    </source>
</evidence>